<dbReference type="RefSeq" id="XP_001030559.2">
    <property type="nucleotide sequence ID" value="XM_001030559.2"/>
</dbReference>
<name>Q22C60_TETTS</name>
<organism evidence="2 3">
    <name type="scientific">Tetrahymena thermophila (strain SB210)</name>
    <dbReference type="NCBI Taxonomy" id="312017"/>
    <lineage>
        <taxon>Eukaryota</taxon>
        <taxon>Sar</taxon>
        <taxon>Alveolata</taxon>
        <taxon>Ciliophora</taxon>
        <taxon>Intramacronucleata</taxon>
        <taxon>Oligohymenophorea</taxon>
        <taxon>Hymenostomatida</taxon>
        <taxon>Tetrahymenina</taxon>
        <taxon>Tetrahymenidae</taxon>
        <taxon>Tetrahymena</taxon>
    </lineage>
</organism>
<evidence type="ECO:0000256" key="1">
    <source>
        <dbReference type="SAM" id="MobiDB-lite"/>
    </source>
</evidence>
<gene>
    <name evidence="2" type="ORF">TTHERM_01075800</name>
</gene>
<dbReference type="HOGENOM" id="CLU_607642_0_0_1"/>
<feature type="compositionally biased region" description="Polar residues" evidence="1">
    <location>
        <begin position="1"/>
        <end position="10"/>
    </location>
</feature>
<dbReference type="Proteomes" id="UP000009168">
    <property type="component" value="Unassembled WGS sequence"/>
</dbReference>
<protein>
    <submittedName>
        <fullName evidence="2">Uncharacterized protein</fullName>
    </submittedName>
</protein>
<reference evidence="3" key="1">
    <citation type="journal article" date="2006" name="PLoS Biol.">
        <title>Macronuclear genome sequence of the ciliate Tetrahymena thermophila, a model eukaryote.</title>
        <authorList>
            <person name="Eisen J.A."/>
            <person name="Coyne R.S."/>
            <person name="Wu M."/>
            <person name="Wu D."/>
            <person name="Thiagarajan M."/>
            <person name="Wortman J.R."/>
            <person name="Badger J.H."/>
            <person name="Ren Q."/>
            <person name="Amedeo P."/>
            <person name="Jones K.M."/>
            <person name="Tallon L.J."/>
            <person name="Delcher A.L."/>
            <person name="Salzberg S.L."/>
            <person name="Silva J.C."/>
            <person name="Haas B.J."/>
            <person name="Majoros W.H."/>
            <person name="Farzad M."/>
            <person name="Carlton J.M."/>
            <person name="Smith R.K. Jr."/>
            <person name="Garg J."/>
            <person name="Pearlman R.E."/>
            <person name="Karrer K.M."/>
            <person name="Sun L."/>
            <person name="Manning G."/>
            <person name="Elde N.C."/>
            <person name="Turkewitz A.P."/>
            <person name="Asai D.J."/>
            <person name="Wilkes D.E."/>
            <person name="Wang Y."/>
            <person name="Cai H."/>
            <person name="Collins K."/>
            <person name="Stewart B.A."/>
            <person name="Lee S.R."/>
            <person name="Wilamowska K."/>
            <person name="Weinberg Z."/>
            <person name="Ruzzo W.L."/>
            <person name="Wloga D."/>
            <person name="Gaertig J."/>
            <person name="Frankel J."/>
            <person name="Tsao C.-C."/>
            <person name="Gorovsky M.A."/>
            <person name="Keeling P.J."/>
            <person name="Waller R.F."/>
            <person name="Patron N.J."/>
            <person name="Cherry J.M."/>
            <person name="Stover N.A."/>
            <person name="Krieger C.J."/>
            <person name="del Toro C."/>
            <person name="Ryder H.F."/>
            <person name="Williamson S.C."/>
            <person name="Barbeau R.A."/>
            <person name="Hamilton E.P."/>
            <person name="Orias E."/>
        </authorList>
    </citation>
    <scope>NUCLEOTIDE SEQUENCE [LARGE SCALE GENOMIC DNA]</scope>
    <source>
        <strain evidence="3">SB210</strain>
    </source>
</reference>
<proteinExistence type="predicted"/>
<dbReference type="AlphaFoldDB" id="Q22C60"/>
<evidence type="ECO:0000313" key="3">
    <source>
        <dbReference type="Proteomes" id="UP000009168"/>
    </source>
</evidence>
<dbReference type="GeneID" id="7832181"/>
<dbReference type="KEGG" id="tet:TTHERM_01075800"/>
<feature type="compositionally biased region" description="Polar residues" evidence="1">
    <location>
        <begin position="25"/>
        <end position="35"/>
    </location>
</feature>
<accession>Q22C60</accession>
<feature type="compositionally biased region" description="Basic and acidic residues" evidence="1">
    <location>
        <begin position="36"/>
        <end position="55"/>
    </location>
</feature>
<sequence>MYNSQNNSKGQIDLLDDLCTKPDQKSNQISSNSLKTYKDEQSNKENTKQSDSFQKENEFVSNNISDSQQKLQFAKQNKKLGATNPSLLEFFRSKEKNIKPILDLWKKMDENINSQQDDMKAKFIELSTYPKAFVALKNFHLKLAQSDQMFAQTYYEKEAQENDKHSQVIHKACQDGAGEQQIALLVNSHLQKQEQMENEFKNRFDDQGLVFLSEYEQLVNQLYEQRQEFLSLKLQDLSENAQQSNIYEEFLTEIQNLDTSTNVGGSINNGSSQSAYSQITSGIQNLIQGNNKKNEGNKHKIQLCLGMQKKRIFQIQISSKPIQSVLSNLNYLKKVNFDNNTYKNFIYGQNQKNAILNIMTSVSKFNHHLKRYFKFRTDIHFPSFYQQYQDAIQKKNIQVEGDVVVTRHSCSGNVHYMFTITRKEDNKKLDFSFLKYIIKISNEFQIKKIIIPIQLIIMQQKDLKTNTEFIKEFCTSLKRELQILSYDYTYTQQFLQKIEIILPLENNRMKEMYEKIKDVLLQVLE</sequence>
<dbReference type="EMBL" id="GG662480">
    <property type="protein sequence ID" value="EAR82896.2"/>
    <property type="molecule type" value="Genomic_DNA"/>
</dbReference>
<evidence type="ECO:0000313" key="2">
    <source>
        <dbReference type="EMBL" id="EAR82896.2"/>
    </source>
</evidence>
<keyword evidence="3" id="KW-1185">Reference proteome</keyword>
<dbReference type="InParanoid" id="Q22C60"/>
<feature type="region of interest" description="Disordered" evidence="1">
    <location>
        <begin position="1"/>
        <end position="55"/>
    </location>
</feature>